<dbReference type="EMBL" id="VKKY01000004">
    <property type="protein sequence ID" value="KAA3436005.1"/>
    <property type="molecule type" value="Genomic_DNA"/>
</dbReference>
<accession>A0A5B6T7K7</accession>
<dbReference type="RefSeq" id="WP_149093215.1">
    <property type="nucleotide sequence ID" value="NZ_VKKY01000004.1"/>
</dbReference>
<protein>
    <recommendedName>
        <fullName evidence="4">Metal-dependent hydrolase</fullName>
    </recommendedName>
</protein>
<evidence type="ECO:0000313" key="2">
    <source>
        <dbReference type="EMBL" id="KAA3436005.1"/>
    </source>
</evidence>
<evidence type="ECO:0008006" key="4">
    <source>
        <dbReference type="Google" id="ProtNLM"/>
    </source>
</evidence>
<reference evidence="2 3" key="1">
    <citation type="submission" date="2019-07" db="EMBL/GenBank/DDBJ databases">
        <title>Rufibacter sp. nov., isolated from lake sediment.</title>
        <authorList>
            <person name="Qu J.-H."/>
        </authorList>
    </citation>
    <scope>NUCLEOTIDE SEQUENCE [LARGE SCALE GENOMIC DNA]</scope>
    <source>
        <strain evidence="2 3">NBS58-1</strain>
    </source>
</reference>
<dbReference type="Pfam" id="PF19617">
    <property type="entry name" value="DUF6122"/>
    <property type="match status" value="1"/>
</dbReference>
<keyword evidence="1" id="KW-1133">Transmembrane helix</keyword>
<keyword evidence="1" id="KW-0812">Transmembrane</keyword>
<gene>
    <name evidence="2" type="ORF">FOA19_22925</name>
</gene>
<sequence>MLHIALHLLVPAGVAWLFFRNNWMKTWLLLAAGIILDIDHLFAVPIYDPERCSIGFHFLHTYPAIALYGILVFIPKVRLLAIGFLIHMCLDYLACL</sequence>
<keyword evidence="1" id="KW-0472">Membrane</keyword>
<organism evidence="2 3">
    <name type="scientific">Rufibacter hautae</name>
    <dbReference type="NCBI Taxonomy" id="2595005"/>
    <lineage>
        <taxon>Bacteria</taxon>
        <taxon>Pseudomonadati</taxon>
        <taxon>Bacteroidota</taxon>
        <taxon>Cytophagia</taxon>
        <taxon>Cytophagales</taxon>
        <taxon>Hymenobacteraceae</taxon>
        <taxon>Rufibacter</taxon>
    </lineage>
</organism>
<feature type="transmembrane region" description="Helical" evidence="1">
    <location>
        <begin position="27"/>
        <end position="47"/>
    </location>
</feature>
<comment type="caution">
    <text evidence="2">The sequence shown here is derived from an EMBL/GenBank/DDBJ whole genome shotgun (WGS) entry which is preliminary data.</text>
</comment>
<keyword evidence="3" id="KW-1185">Reference proteome</keyword>
<evidence type="ECO:0000256" key="1">
    <source>
        <dbReference type="SAM" id="Phobius"/>
    </source>
</evidence>
<dbReference type="InterPro" id="IPR046125">
    <property type="entry name" value="DUF6122"/>
</dbReference>
<proteinExistence type="predicted"/>
<evidence type="ECO:0000313" key="3">
    <source>
        <dbReference type="Proteomes" id="UP000324133"/>
    </source>
</evidence>
<dbReference type="Proteomes" id="UP000324133">
    <property type="component" value="Unassembled WGS sequence"/>
</dbReference>
<dbReference type="OrthoDB" id="289051at2"/>
<name>A0A5B6T7K7_9BACT</name>
<dbReference type="AlphaFoldDB" id="A0A5B6T7K7"/>